<protein>
    <submittedName>
        <fullName evidence="3">CCHC-type domain-containing protein</fullName>
    </submittedName>
</protein>
<accession>A0A5S6QG78</accession>
<proteinExistence type="predicted"/>
<feature type="region of interest" description="Disordered" evidence="1">
    <location>
        <begin position="126"/>
        <end position="162"/>
    </location>
</feature>
<reference evidence="3" key="1">
    <citation type="submission" date="2019-12" db="UniProtKB">
        <authorList>
            <consortium name="WormBaseParasite"/>
        </authorList>
    </citation>
    <scope>IDENTIFICATION</scope>
</reference>
<dbReference type="Proteomes" id="UP000046395">
    <property type="component" value="Unassembled WGS sequence"/>
</dbReference>
<keyword evidence="2" id="KW-1185">Reference proteome</keyword>
<feature type="compositionally biased region" description="Polar residues" evidence="1">
    <location>
        <begin position="152"/>
        <end position="162"/>
    </location>
</feature>
<evidence type="ECO:0000313" key="2">
    <source>
        <dbReference type="Proteomes" id="UP000046395"/>
    </source>
</evidence>
<organism evidence="2 3">
    <name type="scientific">Trichuris muris</name>
    <name type="common">Mouse whipworm</name>
    <dbReference type="NCBI Taxonomy" id="70415"/>
    <lineage>
        <taxon>Eukaryota</taxon>
        <taxon>Metazoa</taxon>
        <taxon>Ecdysozoa</taxon>
        <taxon>Nematoda</taxon>
        <taxon>Enoplea</taxon>
        <taxon>Dorylaimia</taxon>
        <taxon>Trichinellida</taxon>
        <taxon>Trichuridae</taxon>
        <taxon>Trichuris</taxon>
    </lineage>
</organism>
<name>A0A5S6QG78_TRIMR</name>
<dbReference type="AlphaFoldDB" id="A0A5S6QG78"/>
<dbReference type="WBParaSite" id="TMUE_2000006194.1">
    <property type="protein sequence ID" value="TMUE_2000006194.1"/>
    <property type="gene ID" value="WBGene00285968"/>
</dbReference>
<sequence length="162" mass="18143">MMLMMNLSQGNWEPQKYRTFFWPIFEGWPLFGGVSEKTMACAFVAALPENLQRLLKASSSMEDLGLSKILARVRTMTKEERNISVKEACLSAKEAKSSMRVAISAQRCNACGEPHHFAKNCTAKWQQSDNKEDASGSRSGARNYDRYKRSGTYASKASLQGN</sequence>
<evidence type="ECO:0000313" key="3">
    <source>
        <dbReference type="WBParaSite" id="TMUE_2000006194.1"/>
    </source>
</evidence>
<evidence type="ECO:0000256" key="1">
    <source>
        <dbReference type="SAM" id="MobiDB-lite"/>
    </source>
</evidence>